<dbReference type="STRING" id="118967.SAMN02745191_0494"/>
<feature type="transmembrane region" description="Helical" evidence="1">
    <location>
        <begin position="100"/>
        <end position="118"/>
    </location>
</feature>
<gene>
    <name evidence="2" type="ORF">SAMN02745191_0494</name>
</gene>
<feature type="transmembrane region" description="Helical" evidence="1">
    <location>
        <begin position="76"/>
        <end position="93"/>
    </location>
</feature>
<dbReference type="Proteomes" id="UP000243297">
    <property type="component" value="Unassembled WGS sequence"/>
</dbReference>
<evidence type="ECO:0000313" key="3">
    <source>
        <dbReference type="Proteomes" id="UP000243297"/>
    </source>
</evidence>
<name>A0A1T4KE02_9FIRM</name>
<feature type="transmembrane region" description="Helical" evidence="1">
    <location>
        <begin position="155"/>
        <end position="173"/>
    </location>
</feature>
<dbReference type="EMBL" id="FUWY01000001">
    <property type="protein sequence ID" value="SJZ40688.1"/>
    <property type="molecule type" value="Genomic_DNA"/>
</dbReference>
<sequence>MEFIDLMREILSYLPPESASFVNMINGIFPWIVLTISLLVCLFGYKIHHIWSGFVFFLIGFLLGAVLGTLLPNIDIRIILAISLGLGFLGILLTHKLIKIQIFLINFLLVYSVSPDLLSKIIPANYSLLVGLILSILVGLIAVKYKYIVTIITTAYAGATSSAPIILSLITQIPASSKTLLIIVMIVLGVSVQFYTKHLSSKKKHKKLNNEAQTIA</sequence>
<evidence type="ECO:0008006" key="4">
    <source>
        <dbReference type="Google" id="ProtNLM"/>
    </source>
</evidence>
<reference evidence="3" key="1">
    <citation type="submission" date="2017-02" db="EMBL/GenBank/DDBJ databases">
        <authorList>
            <person name="Varghese N."/>
            <person name="Submissions S."/>
        </authorList>
    </citation>
    <scope>NUCLEOTIDE SEQUENCE [LARGE SCALE GENOMIC DNA]</scope>
    <source>
        <strain evidence="3">ATCC 25662</strain>
    </source>
</reference>
<feature type="transmembrane region" description="Helical" evidence="1">
    <location>
        <begin position="20"/>
        <end position="43"/>
    </location>
</feature>
<organism evidence="2 3">
    <name type="scientific">Anaerorhabdus furcosa</name>
    <dbReference type="NCBI Taxonomy" id="118967"/>
    <lineage>
        <taxon>Bacteria</taxon>
        <taxon>Bacillati</taxon>
        <taxon>Bacillota</taxon>
        <taxon>Erysipelotrichia</taxon>
        <taxon>Erysipelotrichales</taxon>
        <taxon>Erysipelotrichaceae</taxon>
        <taxon>Anaerorhabdus</taxon>
    </lineage>
</organism>
<accession>A0A1T4KE02</accession>
<proteinExistence type="predicted"/>
<keyword evidence="1" id="KW-1133">Transmembrane helix</keyword>
<keyword evidence="1" id="KW-0812">Transmembrane</keyword>
<feature type="transmembrane region" description="Helical" evidence="1">
    <location>
        <begin position="179"/>
        <end position="196"/>
    </location>
</feature>
<feature type="transmembrane region" description="Helical" evidence="1">
    <location>
        <begin position="124"/>
        <end position="143"/>
    </location>
</feature>
<keyword evidence="3" id="KW-1185">Reference proteome</keyword>
<dbReference type="RefSeq" id="WP_078710930.1">
    <property type="nucleotide sequence ID" value="NZ_FUWY01000001.1"/>
</dbReference>
<dbReference type="AlphaFoldDB" id="A0A1T4KE02"/>
<protein>
    <recommendedName>
        <fullName evidence="4">DUF4203 domain-containing protein</fullName>
    </recommendedName>
</protein>
<evidence type="ECO:0000313" key="2">
    <source>
        <dbReference type="EMBL" id="SJZ40688.1"/>
    </source>
</evidence>
<keyword evidence="1" id="KW-0472">Membrane</keyword>
<feature type="transmembrane region" description="Helical" evidence="1">
    <location>
        <begin position="50"/>
        <end position="70"/>
    </location>
</feature>
<evidence type="ECO:0000256" key="1">
    <source>
        <dbReference type="SAM" id="Phobius"/>
    </source>
</evidence>